<evidence type="ECO:0000313" key="2">
    <source>
        <dbReference type="EMBL" id="SAK60673.1"/>
    </source>
</evidence>
<comment type="caution">
    <text evidence="2">The sequence shown here is derived from an EMBL/GenBank/DDBJ whole genome shotgun (WGS) entry which is preliminary data.</text>
</comment>
<accession>A0A158ASF4</accession>
<dbReference type="AlphaFoldDB" id="A0A158ASF4"/>
<evidence type="ECO:0000256" key="1">
    <source>
        <dbReference type="SAM" id="MobiDB-lite"/>
    </source>
</evidence>
<feature type="compositionally biased region" description="Basic and acidic residues" evidence="1">
    <location>
        <begin position="13"/>
        <end position="30"/>
    </location>
</feature>
<reference evidence="2" key="1">
    <citation type="submission" date="2016-01" db="EMBL/GenBank/DDBJ databases">
        <authorList>
            <person name="Peeters C."/>
        </authorList>
    </citation>
    <scope>NUCLEOTIDE SEQUENCE [LARGE SCALE GENOMIC DNA]</scope>
    <source>
        <strain evidence="2">LMG 29318</strain>
    </source>
</reference>
<dbReference type="Proteomes" id="UP000054870">
    <property type="component" value="Unassembled WGS sequence"/>
</dbReference>
<gene>
    <name evidence="2" type="ORF">AWB75_02550</name>
</gene>
<keyword evidence="3" id="KW-1185">Reference proteome</keyword>
<evidence type="ECO:0000313" key="3">
    <source>
        <dbReference type="Proteomes" id="UP000054870"/>
    </source>
</evidence>
<dbReference type="EMBL" id="FCOF02000009">
    <property type="protein sequence ID" value="SAK60673.1"/>
    <property type="molecule type" value="Genomic_DNA"/>
</dbReference>
<sequence>MLSGRILPQSFDMSRKAGRADPAAQRDVRQRGARHWRKNANEAPIEPLKKYSTDV</sequence>
<feature type="region of interest" description="Disordered" evidence="1">
    <location>
        <begin position="1"/>
        <end position="55"/>
    </location>
</feature>
<dbReference type="RefSeq" id="WP_159462780.1">
    <property type="nucleotide sequence ID" value="NZ_FCOF02000009.1"/>
</dbReference>
<proteinExistence type="predicted"/>
<name>A0A158ASF4_9BURK</name>
<organism evidence="2 3">
    <name type="scientific">Caballeronia catudaia</name>
    <dbReference type="NCBI Taxonomy" id="1777136"/>
    <lineage>
        <taxon>Bacteria</taxon>
        <taxon>Pseudomonadati</taxon>
        <taxon>Pseudomonadota</taxon>
        <taxon>Betaproteobacteria</taxon>
        <taxon>Burkholderiales</taxon>
        <taxon>Burkholderiaceae</taxon>
        <taxon>Caballeronia</taxon>
    </lineage>
</organism>
<protein>
    <submittedName>
        <fullName evidence="2">Uncharacterized protein</fullName>
    </submittedName>
</protein>